<evidence type="ECO:0000313" key="2">
    <source>
        <dbReference type="EMBL" id="GIX99737.1"/>
    </source>
</evidence>
<keyword evidence="3" id="KW-1185">Reference proteome</keyword>
<protein>
    <submittedName>
        <fullName evidence="2">Uncharacterized protein</fullName>
    </submittedName>
</protein>
<accession>A0AAV4PQ26</accession>
<keyword evidence="1" id="KW-0812">Transmembrane</keyword>
<proteinExistence type="predicted"/>
<name>A0AAV4PQ26_9ARAC</name>
<evidence type="ECO:0000256" key="1">
    <source>
        <dbReference type="SAM" id="Phobius"/>
    </source>
</evidence>
<dbReference type="AlphaFoldDB" id="A0AAV4PQ26"/>
<dbReference type="EMBL" id="BPLQ01003339">
    <property type="protein sequence ID" value="GIX99737.1"/>
    <property type="molecule type" value="Genomic_DNA"/>
</dbReference>
<keyword evidence="1" id="KW-0472">Membrane</keyword>
<feature type="transmembrane region" description="Helical" evidence="1">
    <location>
        <begin position="38"/>
        <end position="57"/>
    </location>
</feature>
<keyword evidence="1" id="KW-1133">Transmembrane helix</keyword>
<organism evidence="2 3">
    <name type="scientific">Caerostris darwini</name>
    <dbReference type="NCBI Taxonomy" id="1538125"/>
    <lineage>
        <taxon>Eukaryota</taxon>
        <taxon>Metazoa</taxon>
        <taxon>Ecdysozoa</taxon>
        <taxon>Arthropoda</taxon>
        <taxon>Chelicerata</taxon>
        <taxon>Arachnida</taxon>
        <taxon>Araneae</taxon>
        <taxon>Araneomorphae</taxon>
        <taxon>Entelegynae</taxon>
        <taxon>Araneoidea</taxon>
        <taxon>Araneidae</taxon>
        <taxon>Caerostris</taxon>
    </lineage>
</organism>
<gene>
    <name evidence="2" type="ORF">CDAR_500021</name>
</gene>
<reference evidence="2 3" key="1">
    <citation type="submission" date="2021-06" db="EMBL/GenBank/DDBJ databases">
        <title>Caerostris darwini draft genome.</title>
        <authorList>
            <person name="Kono N."/>
            <person name="Arakawa K."/>
        </authorList>
    </citation>
    <scope>NUCLEOTIDE SEQUENCE [LARGE SCALE GENOMIC DNA]</scope>
</reference>
<sequence>MSNFDQGRANPYISFMYCSSLKTANTFAGIWKGRFVTSLWKAHLFLGILMIVLSFFFHSCMELSLTSNILAEARFRFSFENCITTILKPELSLLHFAGSIFPTDMDTMNFIEYGEHKMSQAPSDRFQDKSSTSYVT</sequence>
<dbReference type="Proteomes" id="UP001054837">
    <property type="component" value="Unassembled WGS sequence"/>
</dbReference>
<comment type="caution">
    <text evidence="2">The sequence shown here is derived from an EMBL/GenBank/DDBJ whole genome shotgun (WGS) entry which is preliminary data.</text>
</comment>
<evidence type="ECO:0000313" key="3">
    <source>
        <dbReference type="Proteomes" id="UP001054837"/>
    </source>
</evidence>